<dbReference type="PANTHER" id="PTHR30595">
    <property type="entry name" value="GLPR-RELATED TRANSCRIPTIONAL REPRESSOR"/>
    <property type="match status" value="1"/>
</dbReference>
<proteinExistence type="predicted"/>
<dbReference type="Gene3D" id="3.30.950.30">
    <property type="entry name" value="Schlafen, AAA domain"/>
    <property type="match status" value="1"/>
</dbReference>
<dbReference type="RefSeq" id="WP_114793153.1">
    <property type="nucleotide sequence ID" value="NZ_CP139960.1"/>
</dbReference>
<protein>
    <recommendedName>
        <fullName evidence="3">ATP-dependent DNA helicase RecG</fullName>
    </recommendedName>
</protein>
<sequence length="345" mass="39870">MKQNIRHIIERGEAETSEFKSFFGVDVTIALGTFCNAKGGAVYISDSGEMNGLGLGKETIAQWSNEIKNKMAPVIISDVEIKNEDKTIALLTIQEYSVKPVSVREKYYKRVKNVNHQLAVSGVVNMHLQPLNTSRDAYPDHLHNLDDISLDKVQHRIKFMKVRGMTITEVPLPFLLKYNLIREEKPVNAAYLMFKSRDSIASNIELGGFQNIFTNKDAPRTQADIITQVEKVLDFVKKHINIALVITGNAQNIQKWQYPLEAVREIVLNMIIHRDYRVDSHSVLKMFDDKIEFYNPRKLSDCILVEDLSKNHYKSTPRNKAIAEFLKFRLDEKIRFRDWAYYELF</sequence>
<accession>A0ABZ0W9D5</accession>
<dbReference type="InterPro" id="IPR038461">
    <property type="entry name" value="Schlafen_AlbA_2_dom_sf"/>
</dbReference>
<dbReference type="InterPro" id="IPR038475">
    <property type="entry name" value="RecG_C_sf"/>
</dbReference>
<dbReference type="EMBL" id="CP139960">
    <property type="protein sequence ID" value="WQD39102.1"/>
    <property type="molecule type" value="Genomic_DNA"/>
</dbReference>
<organism evidence="1 2">
    <name type="scientific">Niabella yanshanensis</name>
    <dbReference type="NCBI Taxonomy" id="577386"/>
    <lineage>
        <taxon>Bacteria</taxon>
        <taxon>Pseudomonadati</taxon>
        <taxon>Bacteroidota</taxon>
        <taxon>Chitinophagia</taxon>
        <taxon>Chitinophagales</taxon>
        <taxon>Chitinophagaceae</taxon>
        <taxon>Niabella</taxon>
    </lineage>
</organism>
<dbReference type="PANTHER" id="PTHR30595:SF6">
    <property type="entry name" value="SCHLAFEN ALBA-2 DOMAIN-CONTAINING PROTEIN"/>
    <property type="match status" value="1"/>
</dbReference>
<keyword evidence="2" id="KW-1185">Reference proteome</keyword>
<evidence type="ECO:0000313" key="2">
    <source>
        <dbReference type="Proteomes" id="UP001325680"/>
    </source>
</evidence>
<name>A0ABZ0W9D5_9BACT</name>
<dbReference type="Gene3D" id="3.30.565.60">
    <property type="match status" value="1"/>
</dbReference>
<gene>
    <name evidence="1" type="ORF">U0035_02935</name>
</gene>
<dbReference type="Proteomes" id="UP001325680">
    <property type="component" value="Chromosome"/>
</dbReference>
<reference evidence="1 2" key="1">
    <citation type="submission" date="2023-12" db="EMBL/GenBank/DDBJ databases">
        <title>Genome sequencing and assembly of bacterial species from a model synthetic community.</title>
        <authorList>
            <person name="Hogle S.L."/>
        </authorList>
    </citation>
    <scope>NUCLEOTIDE SEQUENCE [LARGE SCALE GENOMIC DNA]</scope>
    <source>
        <strain evidence="1 2">HAMBI_3031</strain>
    </source>
</reference>
<evidence type="ECO:0008006" key="3">
    <source>
        <dbReference type="Google" id="ProtNLM"/>
    </source>
</evidence>
<evidence type="ECO:0000313" key="1">
    <source>
        <dbReference type="EMBL" id="WQD39102.1"/>
    </source>
</evidence>